<evidence type="ECO:0000313" key="10">
    <source>
        <dbReference type="Proteomes" id="UP000243745"/>
    </source>
</evidence>
<dbReference type="Gene3D" id="3.10.50.30">
    <property type="entry name" value="Transcription elongation factor, GreA/GreB, C-terminal domain"/>
    <property type="match status" value="1"/>
</dbReference>
<dbReference type="PROSITE" id="PS00830">
    <property type="entry name" value="GREAB_2"/>
    <property type="match status" value="1"/>
</dbReference>
<dbReference type="AlphaFoldDB" id="A0A662ZFE3"/>
<dbReference type="OrthoDB" id="5511940at2"/>
<dbReference type="GO" id="GO:0006354">
    <property type="term" value="P:DNA-templated transcription elongation"/>
    <property type="evidence" value="ECO:0007669"/>
    <property type="project" value="TreeGrafter"/>
</dbReference>
<evidence type="ECO:0000256" key="1">
    <source>
        <dbReference type="ARBA" id="ARBA00008213"/>
    </source>
</evidence>
<proteinExistence type="inferred from homology"/>
<dbReference type="SUPFAM" id="SSF46557">
    <property type="entry name" value="GreA transcript cleavage protein, N-terminal domain"/>
    <property type="match status" value="1"/>
</dbReference>
<dbReference type="FunFam" id="3.10.50.30:FF:000001">
    <property type="entry name" value="Transcription elongation factor GreA"/>
    <property type="match status" value="1"/>
</dbReference>
<keyword evidence="9" id="KW-0251">Elongation factor</keyword>
<evidence type="ECO:0000259" key="8">
    <source>
        <dbReference type="Pfam" id="PF03449"/>
    </source>
</evidence>
<organism evidence="9 10">
    <name type="scientific">Ruminobacter amylophilus</name>
    <dbReference type="NCBI Taxonomy" id="867"/>
    <lineage>
        <taxon>Bacteria</taxon>
        <taxon>Pseudomonadati</taxon>
        <taxon>Pseudomonadota</taxon>
        <taxon>Gammaproteobacteria</taxon>
        <taxon>Aeromonadales</taxon>
        <taxon>Succinivibrionaceae</taxon>
        <taxon>Ruminobacter</taxon>
    </lineage>
</organism>
<comment type="similarity">
    <text evidence="1">Belongs to the GreA/GreB family.</text>
</comment>
<dbReference type="Gene3D" id="1.10.287.180">
    <property type="entry name" value="Transcription elongation factor, GreA/GreB, N-terminal domain"/>
    <property type="match status" value="1"/>
</dbReference>
<feature type="domain" description="Transcription elongation factor GreA/GreB N-terminal" evidence="8">
    <location>
        <begin position="6"/>
        <end position="74"/>
    </location>
</feature>
<dbReference type="Pfam" id="PF03449">
    <property type="entry name" value="GreA_GreB_N"/>
    <property type="match status" value="1"/>
</dbReference>
<dbReference type="NCBIfam" id="TIGR01461">
    <property type="entry name" value="greB"/>
    <property type="match status" value="1"/>
</dbReference>
<dbReference type="InterPro" id="IPR001437">
    <property type="entry name" value="Tscrpt_elong_fac_GreA/B_C"/>
</dbReference>
<keyword evidence="5" id="KW-0804">Transcription</keyword>
<dbReference type="Pfam" id="PF01272">
    <property type="entry name" value="GreA_GreB"/>
    <property type="match status" value="1"/>
</dbReference>
<accession>A0A662ZFE3</accession>
<dbReference type="EMBL" id="FOXF01000005">
    <property type="protein sequence ID" value="SFP12666.1"/>
    <property type="molecule type" value="Genomic_DNA"/>
</dbReference>
<evidence type="ECO:0000313" key="9">
    <source>
        <dbReference type="EMBL" id="SFP12666.1"/>
    </source>
</evidence>
<dbReference type="GO" id="GO:0003746">
    <property type="term" value="F:translation elongation factor activity"/>
    <property type="evidence" value="ECO:0007669"/>
    <property type="project" value="UniProtKB-KW"/>
</dbReference>
<dbReference type="GO" id="GO:0032784">
    <property type="term" value="P:regulation of DNA-templated transcription elongation"/>
    <property type="evidence" value="ECO:0007669"/>
    <property type="project" value="InterPro"/>
</dbReference>
<dbReference type="PANTHER" id="PTHR30437:SF6">
    <property type="entry name" value="TRANSCRIPTION ELONGATION FACTOR GREB"/>
    <property type="match status" value="1"/>
</dbReference>
<keyword evidence="9" id="KW-0648">Protein biosynthesis</keyword>
<dbReference type="FunFam" id="1.10.287.180:FF:000001">
    <property type="entry name" value="Transcription elongation factor GreA"/>
    <property type="match status" value="1"/>
</dbReference>
<evidence type="ECO:0000259" key="7">
    <source>
        <dbReference type="Pfam" id="PF01272"/>
    </source>
</evidence>
<keyword evidence="10" id="KW-1185">Reference proteome</keyword>
<dbReference type="InterPro" id="IPR018151">
    <property type="entry name" value="TF_GreA/GreB_CS"/>
</dbReference>
<dbReference type="RefSeq" id="WP_084155355.1">
    <property type="nucleotide sequence ID" value="NZ_FOXF01000005.1"/>
</dbReference>
<dbReference type="InterPro" id="IPR023459">
    <property type="entry name" value="Tscrpt_elong_fac_GreA/B_fam"/>
</dbReference>
<protein>
    <recommendedName>
        <fullName evidence="2">Transcription elongation factor GreA</fullName>
    </recommendedName>
    <alternativeName>
        <fullName evidence="6">Transcript cleavage factor GreA</fullName>
    </alternativeName>
</protein>
<reference evidence="9 10" key="1">
    <citation type="submission" date="2016-10" db="EMBL/GenBank/DDBJ databases">
        <authorList>
            <person name="Varghese N."/>
            <person name="Submissions S."/>
        </authorList>
    </citation>
    <scope>NUCLEOTIDE SEQUENCE [LARGE SCALE GENOMIC DNA]</scope>
    <source>
        <strain evidence="9 10">DSM 1361</strain>
    </source>
</reference>
<evidence type="ECO:0000256" key="4">
    <source>
        <dbReference type="ARBA" id="ARBA00023125"/>
    </source>
</evidence>
<dbReference type="Proteomes" id="UP000243745">
    <property type="component" value="Unassembled WGS sequence"/>
</dbReference>
<name>A0A662ZFE3_9GAMM</name>
<dbReference type="InterPro" id="IPR006358">
    <property type="entry name" value="Tscrpt_elong_fac_GreB"/>
</dbReference>
<dbReference type="NCBIfam" id="NF002506">
    <property type="entry name" value="PRK01885.1"/>
    <property type="match status" value="1"/>
</dbReference>
<dbReference type="GO" id="GO:0070063">
    <property type="term" value="F:RNA polymerase binding"/>
    <property type="evidence" value="ECO:0007669"/>
    <property type="project" value="InterPro"/>
</dbReference>
<keyword evidence="3" id="KW-0805">Transcription regulation</keyword>
<sequence length="203" mass="23592">MAFKFVTPEGHQLIKKEFDEIWENIRPKVVEKLAWAASLGDRSENADYQYNKQLLRQIDRRVKFLTDTLKNTEILDRSADGIRDNKVYFGAYVEIENDDGEILHVHIVNTAEVYGRKGFISYESPIARGILNKTIDDDADVITPKGKVTWYINKISYTPEEWFGPIDKPQFNFSGDHEYAPVEILSDEELKKIKDEYLKTLVK</sequence>
<evidence type="ECO:0000256" key="2">
    <source>
        <dbReference type="ARBA" id="ARBA00013729"/>
    </source>
</evidence>
<dbReference type="InterPro" id="IPR036805">
    <property type="entry name" value="Tscrpt_elong_fac_GreA/B_N_sf"/>
</dbReference>
<dbReference type="GO" id="GO:0003677">
    <property type="term" value="F:DNA binding"/>
    <property type="evidence" value="ECO:0007669"/>
    <property type="project" value="UniProtKB-KW"/>
</dbReference>
<gene>
    <name evidence="9" type="ORF">SAMN02910344_00505</name>
</gene>
<dbReference type="SUPFAM" id="SSF54534">
    <property type="entry name" value="FKBP-like"/>
    <property type="match status" value="1"/>
</dbReference>
<dbReference type="InterPro" id="IPR022691">
    <property type="entry name" value="Tscrpt_elong_fac_GreA/B_N"/>
</dbReference>
<dbReference type="InterPro" id="IPR036953">
    <property type="entry name" value="GreA/GreB_C_sf"/>
</dbReference>
<feature type="domain" description="Transcription elongation factor GreA/GreB C-terminal" evidence="7">
    <location>
        <begin position="84"/>
        <end position="157"/>
    </location>
</feature>
<keyword evidence="4" id="KW-0238">DNA-binding</keyword>
<dbReference type="PANTHER" id="PTHR30437">
    <property type="entry name" value="TRANSCRIPTION ELONGATION FACTOR GREA"/>
    <property type="match status" value="1"/>
</dbReference>
<evidence type="ECO:0000256" key="6">
    <source>
        <dbReference type="ARBA" id="ARBA00030776"/>
    </source>
</evidence>
<evidence type="ECO:0000256" key="3">
    <source>
        <dbReference type="ARBA" id="ARBA00023015"/>
    </source>
</evidence>
<evidence type="ECO:0000256" key="5">
    <source>
        <dbReference type="ARBA" id="ARBA00023163"/>
    </source>
</evidence>